<dbReference type="InterPro" id="IPR003309">
    <property type="entry name" value="SCAN_dom"/>
</dbReference>
<reference evidence="15" key="1">
    <citation type="submission" date="2025-05" db="UniProtKB">
        <authorList>
            <consortium name="RefSeq"/>
        </authorList>
    </citation>
    <scope>NUCLEOTIDE SEQUENCE [LARGE SCALE GENOMIC DNA]</scope>
</reference>
<dbReference type="InParanoid" id="A0A6J0VAZ4"/>
<keyword evidence="4" id="KW-0677">Repeat</keyword>
<feature type="compositionally biased region" description="Basic and acidic residues" evidence="12">
    <location>
        <begin position="14"/>
        <end position="26"/>
    </location>
</feature>
<keyword evidence="6" id="KW-0862">Zinc</keyword>
<dbReference type="InterPro" id="IPR013087">
    <property type="entry name" value="Znf_C2H2_type"/>
</dbReference>
<comment type="similarity">
    <text evidence="2">Belongs to the krueppel C2H2-type zinc-finger protein family.</text>
</comment>
<reference evidence="16" key="2">
    <citation type="submission" date="2025-08" db="UniProtKB">
        <authorList>
            <consortium name="RefSeq"/>
        </authorList>
    </citation>
    <scope>IDENTIFICATION</scope>
</reference>
<dbReference type="PROSITE" id="PS50157">
    <property type="entry name" value="ZINC_FINGER_C2H2_2"/>
    <property type="match status" value="7"/>
</dbReference>
<dbReference type="Pfam" id="PF00096">
    <property type="entry name" value="zf-C2H2"/>
    <property type="match status" value="7"/>
</dbReference>
<proteinExistence type="inferred from homology"/>
<dbReference type="GO" id="GO:0045893">
    <property type="term" value="P:positive regulation of DNA-templated transcription"/>
    <property type="evidence" value="ECO:0007669"/>
    <property type="project" value="UniProtKB-ARBA"/>
</dbReference>
<dbReference type="SUPFAM" id="SSF57667">
    <property type="entry name" value="beta-beta-alpha zinc fingers"/>
    <property type="match status" value="4"/>
</dbReference>
<dbReference type="KEGG" id="pvt:110090632"/>
<keyword evidence="9" id="KW-0804">Transcription</keyword>
<feature type="domain" description="C2H2-type" evidence="13">
    <location>
        <begin position="552"/>
        <end position="579"/>
    </location>
</feature>
<dbReference type="Proteomes" id="UP001652642">
    <property type="component" value="Chromosome 2"/>
</dbReference>
<feature type="domain" description="C2H2-type" evidence="13">
    <location>
        <begin position="524"/>
        <end position="551"/>
    </location>
</feature>
<feature type="compositionally biased region" description="Basic and acidic residues" evidence="12">
    <location>
        <begin position="269"/>
        <end position="279"/>
    </location>
</feature>
<accession>A0A6J0VAZ4</accession>
<evidence type="ECO:0000259" key="14">
    <source>
        <dbReference type="PROSITE" id="PS50804"/>
    </source>
</evidence>
<keyword evidence="8" id="KW-0238">DNA-binding</keyword>
<evidence type="ECO:0000256" key="1">
    <source>
        <dbReference type="ARBA" id="ARBA00004123"/>
    </source>
</evidence>
<feature type="region of interest" description="Disordered" evidence="12">
    <location>
        <begin position="233"/>
        <end position="305"/>
    </location>
</feature>
<evidence type="ECO:0000313" key="16">
    <source>
        <dbReference type="RefSeq" id="XP_020670007.2"/>
    </source>
</evidence>
<evidence type="ECO:0000256" key="3">
    <source>
        <dbReference type="ARBA" id="ARBA00022723"/>
    </source>
</evidence>
<keyword evidence="3" id="KW-0479">Metal-binding</keyword>
<dbReference type="GO" id="GO:0043565">
    <property type="term" value="F:sequence-specific DNA binding"/>
    <property type="evidence" value="ECO:0007669"/>
    <property type="project" value="UniProtKB-ARBA"/>
</dbReference>
<dbReference type="AlphaFoldDB" id="A0A6J0VAZ4"/>
<evidence type="ECO:0000256" key="9">
    <source>
        <dbReference type="ARBA" id="ARBA00023163"/>
    </source>
</evidence>
<evidence type="ECO:0008006" key="17">
    <source>
        <dbReference type="Google" id="ProtNLM"/>
    </source>
</evidence>
<organism evidence="15 16">
    <name type="scientific">Pogona vitticeps</name>
    <name type="common">central bearded dragon</name>
    <dbReference type="NCBI Taxonomy" id="103695"/>
    <lineage>
        <taxon>Eukaryota</taxon>
        <taxon>Metazoa</taxon>
        <taxon>Chordata</taxon>
        <taxon>Craniata</taxon>
        <taxon>Vertebrata</taxon>
        <taxon>Euteleostomi</taxon>
        <taxon>Lepidosauria</taxon>
        <taxon>Squamata</taxon>
        <taxon>Bifurcata</taxon>
        <taxon>Unidentata</taxon>
        <taxon>Episquamata</taxon>
        <taxon>Toxicofera</taxon>
        <taxon>Iguania</taxon>
        <taxon>Acrodonta</taxon>
        <taxon>Agamidae</taxon>
        <taxon>Amphibolurinae</taxon>
        <taxon>Pogona</taxon>
    </lineage>
</organism>
<comment type="subcellular location">
    <subcellularLocation>
        <location evidence="1">Nucleus</location>
    </subcellularLocation>
</comment>
<evidence type="ECO:0000256" key="6">
    <source>
        <dbReference type="ARBA" id="ARBA00022833"/>
    </source>
</evidence>
<feature type="domain" description="SCAN box" evidence="14">
    <location>
        <begin position="114"/>
        <end position="187"/>
    </location>
</feature>
<evidence type="ECO:0000256" key="7">
    <source>
        <dbReference type="ARBA" id="ARBA00023015"/>
    </source>
</evidence>
<gene>
    <name evidence="16" type="primary">LOC110090632</name>
</gene>
<feature type="region of interest" description="Disordered" evidence="12">
    <location>
        <begin position="335"/>
        <end position="407"/>
    </location>
</feature>
<evidence type="ECO:0000256" key="11">
    <source>
        <dbReference type="PROSITE-ProRule" id="PRU00042"/>
    </source>
</evidence>
<name>A0A6J0VAZ4_9SAUR</name>
<feature type="domain" description="C2H2-type" evidence="13">
    <location>
        <begin position="412"/>
        <end position="439"/>
    </location>
</feature>
<dbReference type="PANTHER" id="PTHR24399:SF54">
    <property type="entry name" value="GASTRULA ZINC FINGER PROTEIN XLCGF26.1-LIKE-RELATED"/>
    <property type="match status" value="1"/>
</dbReference>
<keyword evidence="10" id="KW-0539">Nucleus</keyword>
<evidence type="ECO:0000256" key="8">
    <source>
        <dbReference type="ARBA" id="ARBA00023125"/>
    </source>
</evidence>
<dbReference type="Gene3D" id="3.30.160.60">
    <property type="entry name" value="Classic Zinc Finger"/>
    <property type="match status" value="7"/>
</dbReference>
<dbReference type="SMART" id="SM00431">
    <property type="entry name" value="SCAN"/>
    <property type="match status" value="1"/>
</dbReference>
<dbReference type="PROSITE" id="PS50804">
    <property type="entry name" value="SCAN_BOX"/>
    <property type="match status" value="1"/>
</dbReference>
<dbReference type="SMART" id="SM00355">
    <property type="entry name" value="ZnF_C2H2"/>
    <property type="match status" value="7"/>
</dbReference>
<keyword evidence="15" id="KW-1185">Reference proteome</keyword>
<evidence type="ECO:0000256" key="5">
    <source>
        <dbReference type="ARBA" id="ARBA00022771"/>
    </source>
</evidence>
<dbReference type="RefSeq" id="XP_020670007.2">
    <property type="nucleotide sequence ID" value="XM_020814348.2"/>
</dbReference>
<feature type="compositionally biased region" description="Basic and acidic residues" evidence="12">
    <location>
        <begin position="378"/>
        <end position="391"/>
    </location>
</feature>
<dbReference type="PANTHER" id="PTHR24399">
    <property type="entry name" value="ZINC FINGER AND BTB DOMAIN-CONTAINING"/>
    <property type="match status" value="1"/>
</dbReference>
<evidence type="ECO:0000256" key="2">
    <source>
        <dbReference type="ARBA" id="ARBA00006991"/>
    </source>
</evidence>
<dbReference type="InterPro" id="IPR036236">
    <property type="entry name" value="Znf_C2H2_sf"/>
</dbReference>
<evidence type="ECO:0000313" key="15">
    <source>
        <dbReference type="Proteomes" id="UP001652642"/>
    </source>
</evidence>
<dbReference type="GeneID" id="110090632"/>
<dbReference type="Gene3D" id="1.10.4020.10">
    <property type="entry name" value="DNA breaking-rejoining enzymes"/>
    <property type="match status" value="1"/>
</dbReference>
<dbReference type="GO" id="GO:0008270">
    <property type="term" value="F:zinc ion binding"/>
    <property type="evidence" value="ECO:0007669"/>
    <property type="project" value="UniProtKB-KW"/>
</dbReference>
<feature type="region of interest" description="Disordered" evidence="12">
    <location>
        <begin position="1"/>
        <end position="50"/>
    </location>
</feature>
<evidence type="ECO:0000259" key="13">
    <source>
        <dbReference type="PROSITE" id="PS50157"/>
    </source>
</evidence>
<protein>
    <recommendedName>
        <fullName evidence="17">Zinc finger protein 436-like</fullName>
    </recommendedName>
</protein>
<evidence type="ECO:0000256" key="10">
    <source>
        <dbReference type="ARBA" id="ARBA00023242"/>
    </source>
</evidence>
<dbReference type="OrthoDB" id="9041220at2759"/>
<feature type="domain" description="C2H2-type" evidence="13">
    <location>
        <begin position="468"/>
        <end position="495"/>
    </location>
</feature>
<dbReference type="GO" id="GO:0005634">
    <property type="term" value="C:nucleus"/>
    <property type="evidence" value="ECO:0007669"/>
    <property type="project" value="UniProtKB-SubCell"/>
</dbReference>
<keyword evidence="5 11" id="KW-0863">Zinc-finger</keyword>
<dbReference type="PROSITE" id="PS00028">
    <property type="entry name" value="ZINC_FINGER_C2H2_1"/>
    <property type="match status" value="7"/>
</dbReference>
<dbReference type="Pfam" id="PF02023">
    <property type="entry name" value="SCAN"/>
    <property type="match status" value="1"/>
</dbReference>
<evidence type="ECO:0000256" key="4">
    <source>
        <dbReference type="ARBA" id="ARBA00022737"/>
    </source>
</evidence>
<feature type="domain" description="C2H2-type" evidence="13">
    <location>
        <begin position="580"/>
        <end position="607"/>
    </location>
</feature>
<feature type="domain" description="C2H2-type" evidence="13">
    <location>
        <begin position="496"/>
        <end position="523"/>
    </location>
</feature>
<dbReference type="GO" id="GO:0005694">
    <property type="term" value="C:chromosome"/>
    <property type="evidence" value="ECO:0007669"/>
    <property type="project" value="UniProtKB-ARBA"/>
</dbReference>
<dbReference type="InterPro" id="IPR038269">
    <property type="entry name" value="SCAN_sf"/>
</dbReference>
<feature type="domain" description="C2H2-type" evidence="13">
    <location>
        <begin position="608"/>
        <end position="634"/>
    </location>
</feature>
<sequence>MMKEEDPGDPPKGLQDHWEARSHEILETPEPIHPGEESPTASDSDPWDDPKAFLASFERVAKACQWPREEWVAQLLPALSGIAEEAFETLKPADREDYEKVKATIMDAHAMKMQMQFGYFSSQEAEDPRTFHCQLQELWHRWLKPERRSKEQILEQFLASLPLHLQNWIRAEGQDTCSQAVALAEDFLVSQQIAQRRKWQRPIKEECLDSLEGEEEDLSNAGRTQAYKAAEQSSDFLGKGSRVKTENTQWGKNETEDIPRTSLQISQRNVRERTERCEEGGESVEEEEKQSVTRGDGSLQPSKVESKGETLWFSKHSRSYHCTLQLDVFDSQEDHDECANPEEDVRVNSYPKKQQRTVKGKSKSEFSENGAGVNQIRQTEEKSPSSSERGKRLSSTESLQRNEGVGSGEGLFECPHCRKCFSEKEHLANHEQLHIGKKIPEGPMSGKVFPLRQTIMRLPGINTGEKTDKCSQCGKWFCGRENLKRHQRIHTGERRYKCPDCGKSCSQSGHLKLHQRVHTGEKPYKCAWCGKDFADGGNLRKHERIHTGEKPYKCSWCGRCFTDGGTLKQHERIHTGEKPYKCSQCGKCFSERGTLKQHHRIHTGEKPYECPDCDKKFRKKGDLLRHQRVHTQEK</sequence>
<dbReference type="SUPFAM" id="SSF47353">
    <property type="entry name" value="Retrovirus capsid dimerization domain-like"/>
    <property type="match status" value="1"/>
</dbReference>
<keyword evidence="7" id="KW-0805">Transcription regulation</keyword>
<evidence type="ECO:0000256" key="12">
    <source>
        <dbReference type="SAM" id="MobiDB-lite"/>
    </source>
</evidence>